<proteinExistence type="predicted"/>
<dbReference type="EMBL" id="JAANYQ010000003">
    <property type="protein sequence ID" value="KAF4125011.1"/>
    <property type="molecule type" value="Genomic_DNA"/>
</dbReference>
<name>A0A9P5D5X3_9HYPO</name>
<comment type="caution">
    <text evidence="1">The sequence shown here is derived from an EMBL/GenBank/DDBJ whole genome shotgun (WGS) entry which is preliminary data.</text>
</comment>
<dbReference type="AlphaFoldDB" id="A0A9P5D5X3"/>
<protein>
    <submittedName>
        <fullName evidence="1">Uncharacterized protein</fullName>
    </submittedName>
</protein>
<keyword evidence="2" id="KW-1185">Reference proteome</keyword>
<accession>A0A9P5D5X3</accession>
<evidence type="ECO:0000313" key="2">
    <source>
        <dbReference type="Proteomes" id="UP000749293"/>
    </source>
</evidence>
<sequence>MSPSPTPCGATLNQIPTVKTYDAFCRVGTPHVSEQDLVQNVGGGVLESKSDAASECASADAKFFDARERQSKETGL</sequence>
<dbReference type="GeneID" id="55970078"/>
<dbReference type="RefSeq" id="XP_035323663.1">
    <property type="nucleotide sequence ID" value="XM_035465826.1"/>
</dbReference>
<dbReference type="Proteomes" id="UP000749293">
    <property type="component" value="Unassembled WGS sequence"/>
</dbReference>
<evidence type="ECO:0000313" key="1">
    <source>
        <dbReference type="EMBL" id="KAF4125011.1"/>
    </source>
</evidence>
<organism evidence="1 2">
    <name type="scientific">Geosmithia morbida</name>
    <dbReference type="NCBI Taxonomy" id="1094350"/>
    <lineage>
        <taxon>Eukaryota</taxon>
        <taxon>Fungi</taxon>
        <taxon>Dikarya</taxon>
        <taxon>Ascomycota</taxon>
        <taxon>Pezizomycotina</taxon>
        <taxon>Sordariomycetes</taxon>
        <taxon>Hypocreomycetidae</taxon>
        <taxon>Hypocreales</taxon>
        <taxon>Bionectriaceae</taxon>
        <taxon>Geosmithia</taxon>
    </lineage>
</organism>
<reference evidence="1" key="1">
    <citation type="submission" date="2020-03" db="EMBL/GenBank/DDBJ databases">
        <title>Site-based positive gene gene selection in Geosmithia morbida across the United States reveals a broad range of putative effectors and factors for local host and environmental adapation.</title>
        <authorList>
            <person name="Onufrak A."/>
            <person name="Murdoch R.W."/>
            <person name="Gazis R."/>
            <person name="Huff M."/>
            <person name="Staton M."/>
            <person name="Klingeman W."/>
            <person name="Hadziabdic D."/>
        </authorList>
    </citation>
    <scope>NUCLEOTIDE SEQUENCE</scope>
    <source>
        <strain evidence="1">1262</strain>
    </source>
</reference>
<gene>
    <name evidence="1" type="ORF">GMORB2_3850</name>
</gene>